<feature type="domain" description="Methyltransferase type 11" evidence="1">
    <location>
        <begin position="39"/>
        <end position="130"/>
    </location>
</feature>
<reference evidence="2 3" key="1">
    <citation type="submission" date="2019-06" db="EMBL/GenBank/DDBJ databases">
        <title>Rhodococcus spaelei sp. nov., isolated from a cave.</title>
        <authorList>
            <person name="Lee S.D."/>
        </authorList>
    </citation>
    <scope>NUCLEOTIDE SEQUENCE [LARGE SCALE GENOMIC DNA]</scope>
    <source>
        <strain evidence="2 3">C9-5</strain>
    </source>
</reference>
<name>A0A541B7D3_9NOCA</name>
<sequence>MQFAAPAEQYDRFMGRYTPTLAVELVDAVGVSPGGRVCDVGCGPGGLTRELVARVGAANVAAIDPAPQFVAACRERNPGADIQEGVAEQLPWASGEFDAALSCLVLGFMSDPDLGVREMARVTRPGGAVAACMWDIATGGMAMLRLFWTAARVVDPEVVGESAMAGTAEGDIAERFRRAGLADVVGGALTARADYTDFDDFWEPFTFGVGPTGQYLQSLPPGQQASVRDACRDALPSGAFSLDARAWYARATVPEPR</sequence>
<dbReference type="SUPFAM" id="SSF53335">
    <property type="entry name" value="S-adenosyl-L-methionine-dependent methyltransferases"/>
    <property type="match status" value="1"/>
</dbReference>
<proteinExistence type="predicted"/>
<dbReference type="EMBL" id="VIGH01000006">
    <property type="protein sequence ID" value="TQF68231.1"/>
    <property type="molecule type" value="Genomic_DNA"/>
</dbReference>
<dbReference type="CDD" id="cd02440">
    <property type="entry name" value="AdoMet_MTases"/>
    <property type="match status" value="1"/>
</dbReference>
<comment type="caution">
    <text evidence="2">The sequence shown here is derived from an EMBL/GenBank/DDBJ whole genome shotgun (WGS) entry which is preliminary data.</text>
</comment>
<evidence type="ECO:0000259" key="1">
    <source>
        <dbReference type="Pfam" id="PF08241"/>
    </source>
</evidence>
<dbReference type="InterPro" id="IPR029063">
    <property type="entry name" value="SAM-dependent_MTases_sf"/>
</dbReference>
<gene>
    <name evidence="2" type="ORF">FK531_14040</name>
</gene>
<dbReference type="Gene3D" id="3.40.50.150">
    <property type="entry name" value="Vaccinia Virus protein VP39"/>
    <property type="match status" value="1"/>
</dbReference>
<dbReference type="GO" id="GO:0008757">
    <property type="term" value="F:S-adenosylmethionine-dependent methyltransferase activity"/>
    <property type="evidence" value="ECO:0007669"/>
    <property type="project" value="InterPro"/>
</dbReference>
<dbReference type="OrthoDB" id="9795634at2"/>
<evidence type="ECO:0000313" key="2">
    <source>
        <dbReference type="EMBL" id="TQF68231.1"/>
    </source>
</evidence>
<organism evidence="2 3">
    <name type="scientific">Rhodococcus spelaei</name>
    <dbReference type="NCBI Taxonomy" id="2546320"/>
    <lineage>
        <taxon>Bacteria</taxon>
        <taxon>Bacillati</taxon>
        <taxon>Actinomycetota</taxon>
        <taxon>Actinomycetes</taxon>
        <taxon>Mycobacteriales</taxon>
        <taxon>Nocardiaceae</taxon>
        <taxon>Rhodococcus</taxon>
    </lineage>
</organism>
<evidence type="ECO:0000313" key="3">
    <source>
        <dbReference type="Proteomes" id="UP000316256"/>
    </source>
</evidence>
<keyword evidence="3" id="KW-1185">Reference proteome</keyword>
<dbReference type="Pfam" id="PF08241">
    <property type="entry name" value="Methyltransf_11"/>
    <property type="match status" value="1"/>
</dbReference>
<accession>A0A541B7D3</accession>
<dbReference type="AlphaFoldDB" id="A0A541B7D3"/>
<dbReference type="RefSeq" id="WP_142100348.1">
    <property type="nucleotide sequence ID" value="NZ_VIGH01000006.1"/>
</dbReference>
<dbReference type="Proteomes" id="UP000316256">
    <property type="component" value="Unassembled WGS sequence"/>
</dbReference>
<keyword evidence="2" id="KW-0808">Transferase</keyword>
<dbReference type="GO" id="GO:0032259">
    <property type="term" value="P:methylation"/>
    <property type="evidence" value="ECO:0007669"/>
    <property type="project" value="UniProtKB-KW"/>
</dbReference>
<dbReference type="PANTHER" id="PTHR43591">
    <property type="entry name" value="METHYLTRANSFERASE"/>
    <property type="match status" value="1"/>
</dbReference>
<protein>
    <submittedName>
        <fullName evidence="2">Class I SAM-dependent methyltransferase</fullName>
    </submittedName>
</protein>
<dbReference type="InterPro" id="IPR013216">
    <property type="entry name" value="Methyltransf_11"/>
</dbReference>
<keyword evidence="2" id="KW-0489">Methyltransferase</keyword>
<dbReference type="PANTHER" id="PTHR43591:SF24">
    <property type="entry name" value="2-METHOXY-6-POLYPRENYL-1,4-BENZOQUINOL METHYLASE, MITOCHONDRIAL"/>
    <property type="match status" value="1"/>
</dbReference>